<comment type="caution">
    <text evidence="1">The sequence shown here is derived from an EMBL/GenBank/DDBJ whole genome shotgun (WGS) entry which is preliminary data.</text>
</comment>
<organism evidence="1 2">
    <name type="scientific">Idiomarina xiamenensis 10-D-4</name>
    <dbReference type="NCBI Taxonomy" id="740709"/>
    <lineage>
        <taxon>Bacteria</taxon>
        <taxon>Pseudomonadati</taxon>
        <taxon>Pseudomonadota</taxon>
        <taxon>Gammaproteobacteria</taxon>
        <taxon>Alteromonadales</taxon>
        <taxon>Idiomarinaceae</taxon>
        <taxon>Idiomarina</taxon>
    </lineage>
</organism>
<reference evidence="1 2" key="1">
    <citation type="journal article" date="2012" name="J. Bacteriol.">
        <title>Genome Sequence of Idiomarina xiamenensis Type Strain 10-D-4.</title>
        <authorList>
            <person name="Lai Q."/>
            <person name="Wang L."/>
            <person name="Wang W."/>
            <person name="Shao Z."/>
        </authorList>
    </citation>
    <scope>NUCLEOTIDE SEQUENCE [LARGE SCALE GENOMIC DNA]</scope>
    <source>
        <strain evidence="1 2">10-D-4</strain>
    </source>
</reference>
<dbReference type="eggNOG" id="ENOG5031IC8">
    <property type="taxonomic scope" value="Bacteria"/>
</dbReference>
<gene>
    <name evidence="1" type="ORF">A10D4_09354</name>
</gene>
<dbReference type="OrthoDB" id="6388369at2"/>
<dbReference type="AlphaFoldDB" id="K2KYL8"/>
<protein>
    <submittedName>
        <fullName evidence="1">Uncharacterized protein</fullName>
    </submittedName>
</protein>
<dbReference type="STRING" id="740709.A10D4_09354"/>
<dbReference type="Proteomes" id="UP000014115">
    <property type="component" value="Unassembled WGS sequence"/>
</dbReference>
<dbReference type="EMBL" id="AMRG01000011">
    <property type="protein sequence ID" value="EKE82800.1"/>
    <property type="molecule type" value="Genomic_DNA"/>
</dbReference>
<dbReference type="PATRIC" id="fig|740709.3.peg.1893"/>
<evidence type="ECO:0000313" key="1">
    <source>
        <dbReference type="EMBL" id="EKE82800.1"/>
    </source>
</evidence>
<accession>K2KYL8</accession>
<dbReference type="RefSeq" id="WP_008489153.1">
    <property type="nucleotide sequence ID" value="NZ_AMRG01000011.1"/>
</dbReference>
<evidence type="ECO:0000313" key="2">
    <source>
        <dbReference type="Proteomes" id="UP000014115"/>
    </source>
</evidence>
<sequence length="65" mass="7259">MSNIVDALIFTVLVGAGVLGISSLIMFLVHKNPVDREVQQQERIEYSFFGIAGIVIMLLMWYALS</sequence>
<name>K2KYL8_9GAMM</name>
<keyword evidence="2" id="KW-1185">Reference proteome</keyword>
<proteinExistence type="predicted"/>